<keyword evidence="3" id="KW-1185">Reference proteome</keyword>
<dbReference type="RefSeq" id="WP_394300457.1">
    <property type="nucleotide sequence ID" value="NZ_JBHMQT010000012.1"/>
</dbReference>
<protein>
    <submittedName>
        <fullName evidence="2">DUF5753 domain-containing protein</fullName>
    </submittedName>
</protein>
<evidence type="ECO:0000313" key="3">
    <source>
        <dbReference type="Proteomes" id="UP001589870"/>
    </source>
</evidence>
<reference evidence="2 3" key="1">
    <citation type="submission" date="2024-09" db="EMBL/GenBank/DDBJ databases">
        <authorList>
            <person name="Sun Q."/>
            <person name="Mori K."/>
        </authorList>
    </citation>
    <scope>NUCLEOTIDE SEQUENCE [LARGE SCALE GENOMIC DNA]</scope>
    <source>
        <strain evidence="2 3">TBRC 1851</strain>
    </source>
</reference>
<comment type="caution">
    <text evidence="2">The sequence shown here is derived from an EMBL/GenBank/DDBJ whole genome shotgun (WGS) entry which is preliminary data.</text>
</comment>
<gene>
    <name evidence="2" type="ORF">ACFHYQ_08040</name>
</gene>
<organism evidence="2 3">
    <name type="scientific">Sphaerimonospora cavernae</name>
    <dbReference type="NCBI Taxonomy" id="1740611"/>
    <lineage>
        <taxon>Bacteria</taxon>
        <taxon>Bacillati</taxon>
        <taxon>Actinomycetota</taxon>
        <taxon>Actinomycetes</taxon>
        <taxon>Streptosporangiales</taxon>
        <taxon>Streptosporangiaceae</taxon>
        <taxon>Sphaerimonospora</taxon>
    </lineage>
</organism>
<evidence type="ECO:0000313" key="2">
    <source>
        <dbReference type="EMBL" id="MFC0862243.1"/>
    </source>
</evidence>
<evidence type="ECO:0000259" key="1">
    <source>
        <dbReference type="Pfam" id="PF19054"/>
    </source>
</evidence>
<feature type="domain" description="DUF5753" evidence="1">
    <location>
        <begin position="1"/>
        <end position="107"/>
    </location>
</feature>
<proteinExistence type="predicted"/>
<accession>A0ABV6U1B2</accession>
<dbReference type="InterPro" id="IPR043917">
    <property type="entry name" value="DUF5753"/>
</dbReference>
<dbReference type="Proteomes" id="UP001589870">
    <property type="component" value="Unassembled WGS sequence"/>
</dbReference>
<sequence>MDEGALTRMVGGPDVMREQIAHLAEQARDPFVTVQVVPFAAGAHPGMPGSFVVMKFGPDDPDIVYVDSMAGDLFLEQETALTRYNGIFEHLRAIALSPGDTTAMLKKLAAS</sequence>
<dbReference type="EMBL" id="JBHMQT010000012">
    <property type="protein sequence ID" value="MFC0862243.1"/>
    <property type="molecule type" value="Genomic_DNA"/>
</dbReference>
<name>A0ABV6U1B2_9ACTN</name>
<dbReference type="Pfam" id="PF19054">
    <property type="entry name" value="DUF5753"/>
    <property type="match status" value="1"/>
</dbReference>